<proteinExistence type="predicted"/>
<accession>A0A8A0RK65</accession>
<dbReference type="AlphaFoldDB" id="A0A8A0RK65"/>
<reference evidence="1" key="1">
    <citation type="submission" date="2020-07" db="EMBL/GenBank/DDBJ databases">
        <title>Koleobacter methoxysyntrophicus gen. nov., sp. nov., a novel anaerobic bacterium isolated from deep subsurface oil field and proposal of Koleobacterales ord. nov. in the phylum Firmicutes.</title>
        <authorList>
            <person name="Sakamoto S."/>
            <person name="Tamaki H."/>
        </authorList>
    </citation>
    <scope>NUCLEOTIDE SEQUENCE</scope>
    <source>
        <strain evidence="1">NRmbB1</strain>
    </source>
</reference>
<keyword evidence="2" id="KW-1185">Reference proteome</keyword>
<dbReference type="Proteomes" id="UP000662904">
    <property type="component" value="Chromosome"/>
</dbReference>
<dbReference type="KEGG" id="kme:H0A61_00946"/>
<gene>
    <name evidence="1" type="ORF">H0A61_00946</name>
</gene>
<dbReference type="RefSeq" id="WP_206708819.1">
    <property type="nucleotide sequence ID" value="NZ_CP059066.1"/>
</dbReference>
<organism evidence="1 2">
    <name type="scientific">Koleobacter methoxysyntrophicus</name>
    <dbReference type="NCBI Taxonomy" id="2751313"/>
    <lineage>
        <taxon>Bacteria</taxon>
        <taxon>Bacillati</taxon>
        <taxon>Bacillota</taxon>
        <taxon>Clostridia</taxon>
        <taxon>Koleobacterales</taxon>
        <taxon>Koleobacteraceae</taxon>
        <taxon>Koleobacter</taxon>
    </lineage>
</organism>
<evidence type="ECO:0000313" key="1">
    <source>
        <dbReference type="EMBL" id="QSQ08613.1"/>
    </source>
</evidence>
<sequence>MGDIDIIAQLADLKEIDYRNTLAIASIIEILIEKGIIKRQDIALKARELENMTISEIRKLRASR</sequence>
<protein>
    <submittedName>
        <fullName evidence="1">Uncharacterized protein</fullName>
    </submittedName>
</protein>
<evidence type="ECO:0000313" key="2">
    <source>
        <dbReference type="Proteomes" id="UP000662904"/>
    </source>
</evidence>
<dbReference type="EMBL" id="CP059066">
    <property type="protein sequence ID" value="QSQ08613.1"/>
    <property type="molecule type" value="Genomic_DNA"/>
</dbReference>
<name>A0A8A0RK65_9FIRM</name>